<dbReference type="PANTHER" id="PTHR31322:SF2">
    <property type="entry name" value="E3 UBIQUITIN-PROTEIN LIGASE TM129"/>
    <property type="match status" value="1"/>
</dbReference>
<evidence type="ECO:0000256" key="3">
    <source>
        <dbReference type="ARBA" id="ARBA00022692"/>
    </source>
</evidence>
<protein>
    <submittedName>
        <fullName evidence="6">E3 ubiquitin- ligase TM129-like</fullName>
    </submittedName>
</protein>
<name>A0A6S7G1E2_PARCT</name>
<reference evidence="6" key="1">
    <citation type="submission" date="2020-04" db="EMBL/GenBank/DDBJ databases">
        <authorList>
            <person name="Alioto T."/>
            <person name="Alioto T."/>
            <person name="Gomez Garrido J."/>
        </authorList>
    </citation>
    <scope>NUCLEOTIDE SEQUENCE</scope>
    <source>
        <strain evidence="6">A484AB</strain>
    </source>
</reference>
<dbReference type="GO" id="GO:0005783">
    <property type="term" value="C:endoplasmic reticulum"/>
    <property type="evidence" value="ECO:0007669"/>
    <property type="project" value="TreeGrafter"/>
</dbReference>
<dbReference type="Pfam" id="PF10272">
    <property type="entry name" value="Tmpp129"/>
    <property type="match status" value="1"/>
</dbReference>
<keyword evidence="6" id="KW-0436">Ligase</keyword>
<gene>
    <name evidence="6" type="ORF">PACLA_8A020935</name>
</gene>
<comment type="similarity">
    <text evidence="2">Belongs to the TMEM129 family.</text>
</comment>
<organism evidence="6 7">
    <name type="scientific">Paramuricea clavata</name>
    <name type="common">Red gorgonian</name>
    <name type="synonym">Violescent sea-whip</name>
    <dbReference type="NCBI Taxonomy" id="317549"/>
    <lineage>
        <taxon>Eukaryota</taxon>
        <taxon>Metazoa</taxon>
        <taxon>Cnidaria</taxon>
        <taxon>Anthozoa</taxon>
        <taxon>Octocorallia</taxon>
        <taxon>Malacalcyonacea</taxon>
        <taxon>Plexauridae</taxon>
        <taxon>Paramuricea</taxon>
    </lineage>
</organism>
<sequence length="362" mass="41116">MEAQRELVFSLGYFIVAVCLVVPPREFVSLGLTVQNLFSSYLGMEDLHFISFHLKRTAVTIRFHSLLPLGYYISLGLVSPDLKLFSFHERNGLIAPVFLLLSLTVFLAAVLIALYWSRKNWKNHPLVNTLSHHGNPWIDVAARINIEFRRIDKFSSHIGGTSVYITDSWIIKCSAYRVDIAHKPDVHLNILKAENHEISIETNSAVQFLNIQISSINSAVKPFVIRLNSLDYSELKEKIHAPIVNARNVVIHQSLSDQFVKAFKEQVEQNQRFHIDRNTEVPEPCIGCMQQESNIKLQKLCALSDVGTCVQCFCRPMWCLECMGKWFASRQDQSTPGNWMSSTSPCPTCRATFCVLDVSLLT</sequence>
<dbReference type="PANTHER" id="PTHR31322">
    <property type="entry name" value="E3 UBIQUITIN-PROTEIN LIGASE TM129"/>
    <property type="match status" value="1"/>
</dbReference>
<evidence type="ECO:0000256" key="5">
    <source>
        <dbReference type="ARBA" id="ARBA00023136"/>
    </source>
</evidence>
<dbReference type="AlphaFoldDB" id="A0A6S7G1E2"/>
<keyword evidence="4" id="KW-1133">Transmembrane helix</keyword>
<accession>A0A6S7G1E2</accession>
<keyword evidence="7" id="KW-1185">Reference proteome</keyword>
<evidence type="ECO:0000256" key="2">
    <source>
        <dbReference type="ARBA" id="ARBA00007332"/>
    </source>
</evidence>
<evidence type="ECO:0000313" key="7">
    <source>
        <dbReference type="Proteomes" id="UP001152795"/>
    </source>
</evidence>
<dbReference type="GO" id="GO:0016567">
    <property type="term" value="P:protein ubiquitination"/>
    <property type="evidence" value="ECO:0007669"/>
    <property type="project" value="InterPro"/>
</dbReference>
<keyword evidence="3" id="KW-0812">Transmembrane</keyword>
<dbReference type="InterPro" id="IPR018801">
    <property type="entry name" value="TM129"/>
</dbReference>
<dbReference type="GO" id="GO:0016874">
    <property type="term" value="F:ligase activity"/>
    <property type="evidence" value="ECO:0007669"/>
    <property type="project" value="UniProtKB-KW"/>
</dbReference>
<dbReference type="GO" id="GO:0016020">
    <property type="term" value="C:membrane"/>
    <property type="evidence" value="ECO:0007669"/>
    <property type="project" value="UniProtKB-SubCell"/>
</dbReference>
<comment type="caution">
    <text evidence="6">The sequence shown here is derived from an EMBL/GenBank/DDBJ whole genome shotgun (WGS) entry which is preliminary data.</text>
</comment>
<dbReference type="GO" id="GO:0061630">
    <property type="term" value="F:ubiquitin protein ligase activity"/>
    <property type="evidence" value="ECO:0007669"/>
    <property type="project" value="InterPro"/>
</dbReference>
<evidence type="ECO:0000256" key="4">
    <source>
        <dbReference type="ARBA" id="ARBA00022989"/>
    </source>
</evidence>
<proteinExistence type="inferred from homology"/>
<keyword evidence="5" id="KW-0472">Membrane</keyword>
<comment type="subcellular location">
    <subcellularLocation>
        <location evidence="1">Membrane</location>
        <topology evidence="1">Multi-pass membrane protein</topology>
    </subcellularLocation>
</comment>
<evidence type="ECO:0000256" key="1">
    <source>
        <dbReference type="ARBA" id="ARBA00004141"/>
    </source>
</evidence>
<dbReference type="Proteomes" id="UP001152795">
    <property type="component" value="Unassembled WGS sequence"/>
</dbReference>
<dbReference type="EMBL" id="CACRXK020000246">
    <property type="protein sequence ID" value="CAB3979980.1"/>
    <property type="molecule type" value="Genomic_DNA"/>
</dbReference>
<dbReference type="OrthoDB" id="10055027at2759"/>
<evidence type="ECO:0000313" key="6">
    <source>
        <dbReference type="EMBL" id="CAB3979980.1"/>
    </source>
</evidence>